<evidence type="ECO:0000313" key="2">
    <source>
        <dbReference type="Proteomes" id="UP001054252"/>
    </source>
</evidence>
<dbReference type="Proteomes" id="UP001054252">
    <property type="component" value="Unassembled WGS sequence"/>
</dbReference>
<proteinExistence type="predicted"/>
<keyword evidence="2" id="KW-1185">Reference proteome</keyword>
<name>A0AAV5K0C8_9ROSI</name>
<dbReference type="EMBL" id="BPVZ01000049">
    <property type="protein sequence ID" value="GKV17855.1"/>
    <property type="molecule type" value="Genomic_DNA"/>
</dbReference>
<gene>
    <name evidence="1" type="ORF">SLEP1_g28311</name>
</gene>
<accession>A0AAV5K0C8</accession>
<comment type="caution">
    <text evidence="1">The sequence shown here is derived from an EMBL/GenBank/DDBJ whole genome shotgun (WGS) entry which is preliminary data.</text>
</comment>
<organism evidence="1 2">
    <name type="scientific">Rubroshorea leprosula</name>
    <dbReference type="NCBI Taxonomy" id="152421"/>
    <lineage>
        <taxon>Eukaryota</taxon>
        <taxon>Viridiplantae</taxon>
        <taxon>Streptophyta</taxon>
        <taxon>Embryophyta</taxon>
        <taxon>Tracheophyta</taxon>
        <taxon>Spermatophyta</taxon>
        <taxon>Magnoliopsida</taxon>
        <taxon>eudicotyledons</taxon>
        <taxon>Gunneridae</taxon>
        <taxon>Pentapetalae</taxon>
        <taxon>rosids</taxon>
        <taxon>malvids</taxon>
        <taxon>Malvales</taxon>
        <taxon>Dipterocarpaceae</taxon>
        <taxon>Rubroshorea</taxon>
    </lineage>
</organism>
<dbReference type="AlphaFoldDB" id="A0AAV5K0C8"/>
<protein>
    <submittedName>
        <fullName evidence="1">Uncharacterized protein</fullName>
    </submittedName>
</protein>
<sequence>MGEDQSSALSTKIDCDQACDALYGNYETCLCYRDMKSHGSQGKSP</sequence>
<reference evidence="1 2" key="1">
    <citation type="journal article" date="2021" name="Commun. Biol.">
        <title>The genome of Shorea leprosula (Dipterocarpaceae) highlights the ecological relevance of drought in aseasonal tropical rainforests.</title>
        <authorList>
            <person name="Ng K.K.S."/>
            <person name="Kobayashi M.J."/>
            <person name="Fawcett J.A."/>
            <person name="Hatakeyama M."/>
            <person name="Paape T."/>
            <person name="Ng C.H."/>
            <person name="Ang C.C."/>
            <person name="Tnah L.H."/>
            <person name="Lee C.T."/>
            <person name="Nishiyama T."/>
            <person name="Sese J."/>
            <person name="O'Brien M.J."/>
            <person name="Copetti D."/>
            <person name="Mohd Noor M.I."/>
            <person name="Ong R.C."/>
            <person name="Putra M."/>
            <person name="Sireger I.Z."/>
            <person name="Indrioko S."/>
            <person name="Kosugi Y."/>
            <person name="Izuno A."/>
            <person name="Isagi Y."/>
            <person name="Lee S.L."/>
            <person name="Shimizu K.K."/>
        </authorList>
    </citation>
    <scope>NUCLEOTIDE SEQUENCE [LARGE SCALE GENOMIC DNA]</scope>
    <source>
        <strain evidence="1">214</strain>
    </source>
</reference>
<evidence type="ECO:0000313" key="1">
    <source>
        <dbReference type="EMBL" id="GKV17855.1"/>
    </source>
</evidence>